<feature type="region of interest" description="Disordered" evidence="1">
    <location>
        <begin position="1"/>
        <end position="84"/>
    </location>
</feature>
<evidence type="ECO:0000259" key="2">
    <source>
        <dbReference type="PROSITE" id="PS50181"/>
    </source>
</evidence>
<dbReference type="Proteomes" id="UP001498398">
    <property type="component" value="Unassembled WGS sequence"/>
</dbReference>
<feature type="domain" description="F-box" evidence="2">
    <location>
        <begin position="103"/>
        <end position="152"/>
    </location>
</feature>
<dbReference type="SMART" id="SM00256">
    <property type="entry name" value="FBOX"/>
    <property type="match status" value="1"/>
</dbReference>
<dbReference type="SUPFAM" id="SSF81383">
    <property type="entry name" value="F-box domain"/>
    <property type="match status" value="1"/>
</dbReference>
<organism evidence="3 4">
    <name type="scientific">Marasmiellus scandens</name>
    <dbReference type="NCBI Taxonomy" id="2682957"/>
    <lineage>
        <taxon>Eukaryota</taxon>
        <taxon>Fungi</taxon>
        <taxon>Dikarya</taxon>
        <taxon>Basidiomycota</taxon>
        <taxon>Agaricomycotina</taxon>
        <taxon>Agaricomycetes</taxon>
        <taxon>Agaricomycetidae</taxon>
        <taxon>Agaricales</taxon>
        <taxon>Marasmiineae</taxon>
        <taxon>Omphalotaceae</taxon>
        <taxon>Marasmiellus</taxon>
    </lineage>
</organism>
<evidence type="ECO:0000313" key="3">
    <source>
        <dbReference type="EMBL" id="KAK7449719.1"/>
    </source>
</evidence>
<dbReference type="EMBL" id="JBANRG010000035">
    <property type="protein sequence ID" value="KAK7449719.1"/>
    <property type="molecule type" value="Genomic_DNA"/>
</dbReference>
<gene>
    <name evidence="3" type="ORF">VKT23_013194</name>
</gene>
<name>A0ABR1J492_9AGAR</name>
<accession>A0ABR1J492</accession>
<dbReference type="PROSITE" id="PS50181">
    <property type="entry name" value="FBOX"/>
    <property type="match status" value="1"/>
</dbReference>
<dbReference type="InterPro" id="IPR036047">
    <property type="entry name" value="F-box-like_dom_sf"/>
</dbReference>
<comment type="caution">
    <text evidence="3">The sequence shown here is derived from an EMBL/GenBank/DDBJ whole genome shotgun (WGS) entry which is preliminary data.</text>
</comment>
<sequence length="683" mass="78803">MTLRRSARVKQKDDNPTNSRDKPSASAFQQPSRKRPRTSQPVRNHDAGASEDEFPSDSDESGTVSRTRKRKRGGGASARSRNGKVVAVDQKFKKVRGKLGLLQRIVTDMPLDVIFEIFLYLEPLDILRLSRTSRDLRDLLTSRSSEYIWRTARLNVEGLPPLPPDLNEMQYANLAFDNFCHACGHHPCDNILWDCRLRSCLKCVSTLLDDSNEILVEYPTVHFSVLQSLVPNFSYRDNRRNGRQQRLYSSDAYRRLLAAYQQLPKVENSEGIVKLDEDQRIAWFESMEAERNDHLQHVALCEAWVREQRSDRVNELEEIRRQRRKQIETRLRDLGWGPELEILQYSSDFAFHKTVKQTAKLTDRGWAKIAPALIEMMQGERAKRLRCDTLQARFINLKERYEQYILDQGLEESGYPPFGDIIASEMFQAVIWDTPLDEAIADDAFDEGFTKMQEFIERWIEQKTQVLLQMIRETSPDVAKDSLRSASTVLCCRNCGDYLWYPRIFNHPCQSQHSYWHCSDPHFDPYSHFGAPWNTNIAVHRGLVFPSKASQIMKTVLQVCGLPIDATIRDLDSLNPLFECKTCTDDPYQPTAGSGRVFLRWPKVLIHGAQDWKAHTITIDIREEHKQKVLAEERAICSESLITRGLDFHCNYCPDPQQAMDFAGVKVHLESESHAGIISNRIK</sequence>
<reference evidence="3 4" key="1">
    <citation type="submission" date="2024-01" db="EMBL/GenBank/DDBJ databases">
        <title>A draft genome for the cacao thread blight pathogen Marasmiellus scandens.</title>
        <authorList>
            <person name="Baruah I.K."/>
            <person name="Leung J."/>
            <person name="Bukari Y."/>
            <person name="Amoako-Attah I."/>
            <person name="Meinhardt L.W."/>
            <person name="Bailey B.A."/>
            <person name="Cohen S.P."/>
        </authorList>
    </citation>
    <scope>NUCLEOTIDE SEQUENCE [LARGE SCALE GENOMIC DNA]</scope>
    <source>
        <strain evidence="3 4">GH-19</strain>
    </source>
</reference>
<dbReference type="CDD" id="cd09917">
    <property type="entry name" value="F-box_SF"/>
    <property type="match status" value="1"/>
</dbReference>
<proteinExistence type="predicted"/>
<feature type="compositionally biased region" description="Basic and acidic residues" evidence="1">
    <location>
        <begin position="10"/>
        <end position="23"/>
    </location>
</feature>
<dbReference type="Pfam" id="PF00646">
    <property type="entry name" value="F-box"/>
    <property type="match status" value="1"/>
</dbReference>
<dbReference type="Gene3D" id="1.20.1280.50">
    <property type="match status" value="1"/>
</dbReference>
<keyword evidence="4" id="KW-1185">Reference proteome</keyword>
<evidence type="ECO:0000313" key="4">
    <source>
        <dbReference type="Proteomes" id="UP001498398"/>
    </source>
</evidence>
<dbReference type="InterPro" id="IPR001810">
    <property type="entry name" value="F-box_dom"/>
</dbReference>
<feature type="compositionally biased region" description="Acidic residues" evidence="1">
    <location>
        <begin position="49"/>
        <end position="60"/>
    </location>
</feature>
<evidence type="ECO:0000256" key="1">
    <source>
        <dbReference type="SAM" id="MobiDB-lite"/>
    </source>
</evidence>
<protein>
    <recommendedName>
        <fullName evidence="2">F-box domain-containing protein</fullName>
    </recommendedName>
</protein>